<feature type="chain" id="PRO_5022932494" description="DUF885 domain-containing protein" evidence="1">
    <location>
        <begin position="28"/>
        <end position="588"/>
    </location>
</feature>
<accession>A0A5C5XP47</accession>
<dbReference type="Pfam" id="PF05960">
    <property type="entry name" value="DUF885"/>
    <property type="match status" value="1"/>
</dbReference>
<name>A0A5C5XP47_9PLAN</name>
<reference evidence="2 3" key="1">
    <citation type="submission" date="2019-02" db="EMBL/GenBank/DDBJ databases">
        <title>Deep-cultivation of Planctomycetes and their phenomic and genomic characterization uncovers novel biology.</title>
        <authorList>
            <person name="Wiegand S."/>
            <person name="Jogler M."/>
            <person name="Boedeker C."/>
            <person name="Pinto D."/>
            <person name="Vollmers J."/>
            <person name="Rivas-Marin E."/>
            <person name="Kohn T."/>
            <person name="Peeters S.H."/>
            <person name="Heuer A."/>
            <person name="Rast P."/>
            <person name="Oberbeckmann S."/>
            <person name="Bunk B."/>
            <person name="Jeske O."/>
            <person name="Meyerdierks A."/>
            <person name="Storesund J.E."/>
            <person name="Kallscheuer N."/>
            <person name="Luecker S."/>
            <person name="Lage O.M."/>
            <person name="Pohl T."/>
            <person name="Merkel B.J."/>
            <person name="Hornburger P."/>
            <person name="Mueller R.-W."/>
            <person name="Bruemmer F."/>
            <person name="Labrenz M."/>
            <person name="Spormann A.M."/>
            <person name="Op Den Camp H."/>
            <person name="Overmann J."/>
            <person name="Amann R."/>
            <person name="Jetten M.S.M."/>
            <person name="Mascher T."/>
            <person name="Medema M.H."/>
            <person name="Devos D.P."/>
            <person name="Kaster A.-K."/>
            <person name="Ovreas L."/>
            <person name="Rohde M."/>
            <person name="Galperin M.Y."/>
            <person name="Jogler C."/>
        </authorList>
    </citation>
    <scope>NUCLEOTIDE SEQUENCE [LARGE SCALE GENOMIC DNA]</scope>
    <source>
        <strain evidence="2 3">Pan54</strain>
    </source>
</reference>
<evidence type="ECO:0000256" key="1">
    <source>
        <dbReference type="SAM" id="SignalP"/>
    </source>
</evidence>
<evidence type="ECO:0008006" key="4">
    <source>
        <dbReference type="Google" id="ProtNLM"/>
    </source>
</evidence>
<dbReference type="Proteomes" id="UP000316095">
    <property type="component" value="Unassembled WGS sequence"/>
</dbReference>
<dbReference type="InterPro" id="IPR010281">
    <property type="entry name" value="DUF885"/>
</dbReference>
<keyword evidence="1" id="KW-0732">Signal</keyword>
<evidence type="ECO:0000313" key="2">
    <source>
        <dbReference type="EMBL" id="TWT63825.1"/>
    </source>
</evidence>
<feature type="signal peptide" evidence="1">
    <location>
        <begin position="1"/>
        <end position="27"/>
    </location>
</feature>
<dbReference type="OrthoDB" id="9760040at2"/>
<organism evidence="2 3">
    <name type="scientific">Rubinisphaera italica</name>
    <dbReference type="NCBI Taxonomy" id="2527969"/>
    <lineage>
        <taxon>Bacteria</taxon>
        <taxon>Pseudomonadati</taxon>
        <taxon>Planctomycetota</taxon>
        <taxon>Planctomycetia</taxon>
        <taxon>Planctomycetales</taxon>
        <taxon>Planctomycetaceae</taxon>
        <taxon>Rubinisphaera</taxon>
    </lineage>
</organism>
<protein>
    <recommendedName>
        <fullName evidence="4">DUF885 domain-containing protein</fullName>
    </recommendedName>
</protein>
<comment type="caution">
    <text evidence="2">The sequence shown here is derived from an EMBL/GenBank/DDBJ whole genome shotgun (WGS) entry which is preliminary data.</text>
</comment>
<dbReference type="RefSeq" id="WP_146505603.1">
    <property type="nucleotide sequence ID" value="NZ_SJPG01000001.1"/>
</dbReference>
<evidence type="ECO:0000313" key="3">
    <source>
        <dbReference type="Proteomes" id="UP000316095"/>
    </source>
</evidence>
<dbReference type="AlphaFoldDB" id="A0A5C5XP47"/>
<proteinExistence type="predicted"/>
<dbReference type="PANTHER" id="PTHR33361">
    <property type="entry name" value="GLR0591 PROTEIN"/>
    <property type="match status" value="1"/>
</dbReference>
<dbReference type="EMBL" id="SJPG01000001">
    <property type="protein sequence ID" value="TWT63825.1"/>
    <property type="molecule type" value="Genomic_DNA"/>
</dbReference>
<sequence length="588" mass="68168" precursor="true">MVTKIAGLKLFIGLLLSLCLLPQIAQADATEDFHLLLDDHWEWNLKTNPLEATYLGDKRYNDRWPDLSLEALEKNNEQLKAYLKQLKAIDPSQLEGEDVISYKLFERQLSMEIEGFPFGWHFVPLNQRGGLQTENEQVEQLPFETVKDYENWLARMESFDVYADQTTALMQAGVDRGIVHSKVIMNRLPAQIRRQIVDEPEKSLFWKAFQTFPKDFTQEDREQLQARARKAIQTVIVPTFEEFEKFFLETYYPACFDEVGFKQIPNGQEFYAYRARLYTTTDLTPQEIHDIGLSEVRRIRQEMEAIMKEVEFEGSFGEFLEYLRTDPKFYYEDPNELFQAVEAVCKRIDPQLVKLFKTLPRMPYGVRPIPESIAPDTTAAYYMGPAADGTRAGNYYFNTYKPDQRPIYTIEALSLHEAVPGHHLQIALAMELDDIPAFRRLGGYTAFIEGWGLYSESLGSDLGLYQDPYSRFGQLTYEMWRAIRLVVDTGMHSLDWTRDDAIQLFVENTAKSRLDIENEVDRYIAWPGQALAYKIGELKIQELRKRAETQLGDNFDIRDFHEAVLSHGAVTLDVLEGQIENYIASKNK</sequence>
<gene>
    <name evidence="2" type="ORF">Pan54_45840</name>
</gene>
<dbReference type="PANTHER" id="PTHR33361:SF2">
    <property type="entry name" value="DUF885 DOMAIN-CONTAINING PROTEIN"/>
    <property type="match status" value="1"/>
</dbReference>
<keyword evidence="3" id="KW-1185">Reference proteome</keyword>